<comment type="pathway">
    <text evidence="1 5">Pyrimidine metabolism; dUMP biosynthesis; dUMP from dCTP (dUTP route): step 2/2.</text>
</comment>
<dbReference type="EC" id="3.6.1.23" evidence="5"/>
<dbReference type="AlphaFoldDB" id="A0A8X6J0Z8"/>
<evidence type="ECO:0000259" key="7">
    <source>
        <dbReference type="Pfam" id="PF00692"/>
    </source>
</evidence>
<reference evidence="8" key="1">
    <citation type="submission" date="2020-07" db="EMBL/GenBank/DDBJ databases">
        <title>Multicomponent nature underlies the extraordinary mechanical properties of spider dragline silk.</title>
        <authorList>
            <person name="Kono N."/>
            <person name="Nakamura H."/>
            <person name="Mori M."/>
            <person name="Yoshida Y."/>
            <person name="Ohtoshi R."/>
            <person name="Malay A.D."/>
            <person name="Moran D.A.P."/>
            <person name="Tomita M."/>
            <person name="Numata K."/>
            <person name="Arakawa K."/>
        </authorList>
    </citation>
    <scope>NUCLEOTIDE SEQUENCE</scope>
</reference>
<dbReference type="GO" id="GO:0004170">
    <property type="term" value="F:dUTP diphosphatase activity"/>
    <property type="evidence" value="ECO:0007669"/>
    <property type="project" value="UniProtKB-UniRule"/>
</dbReference>
<keyword evidence="3 5" id="KW-0378">Hydrolase</keyword>
<feature type="domain" description="dUTPase-like" evidence="7">
    <location>
        <begin position="36"/>
        <end position="157"/>
    </location>
</feature>
<keyword evidence="4 5" id="KW-0546">Nucleotide metabolism</keyword>
<dbReference type="Gene3D" id="2.70.40.10">
    <property type="match status" value="1"/>
</dbReference>
<feature type="compositionally biased region" description="Polar residues" evidence="6">
    <location>
        <begin position="166"/>
        <end position="176"/>
    </location>
</feature>
<comment type="cofactor">
    <cofactor evidence="5">
        <name>Mg(2+)</name>
        <dbReference type="ChEBI" id="CHEBI:18420"/>
    </cofactor>
</comment>
<dbReference type="CDD" id="cd07557">
    <property type="entry name" value="trimeric_dUTPase"/>
    <property type="match status" value="1"/>
</dbReference>
<evidence type="ECO:0000313" key="8">
    <source>
        <dbReference type="EMBL" id="GFR15195.1"/>
    </source>
</evidence>
<dbReference type="SUPFAM" id="SSF51283">
    <property type="entry name" value="dUTPase-like"/>
    <property type="match status" value="1"/>
</dbReference>
<dbReference type="Pfam" id="PF00692">
    <property type="entry name" value="dUTPase"/>
    <property type="match status" value="1"/>
</dbReference>
<evidence type="ECO:0000313" key="9">
    <source>
        <dbReference type="Proteomes" id="UP000887116"/>
    </source>
</evidence>
<dbReference type="InterPro" id="IPR036157">
    <property type="entry name" value="dUTPase-like_sf"/>
</dbReference>
<comment type="function">
    <text evidence="5">Involved in nucleotide metabolism via production of dUMP, the immediate precursor of thymidine nucleotides, and decreases the intracellular concentration of dUTP so that uracil cannot be incorporated into DNA.</text>
</comment>
<name>A0A8X6J0Z8_TRICU</name>
<feature type="region of interest" description="Disordered" evidence="6">
    <location>
        <begin position="152"/>
        <end position="182"/>
    </location>
</feature>
<dbReference type="Proteomes" id="UP000887116">
    <property type="component" value="Unassembled WGS sequence"/>
</dbReference>
<dbReference type="GO" id="GO:0000287">
    <property type="term" value="F:magnesium ion binding"/>
    <property type="evidence" value="ECO:0007669"/>
    <property type="project" value="UniProtKB-UniRule"/>
</dbReference>
<dbReference type="GO" id="GO:0046081">
    <property type="term" value="P:dUTP catabolic process"/>
    <property type="evidence" value="ECO:0007669"/>
    <property type="project" value="UniProtKB-UniRule"/>
</dbReference>
<dbReference type="InterPro" id="IPR008181">
    <property type="entry name" value="dUTPase"/>
</dbReference>
<dbReference type="EMBL" id="BMAO01037088">
    <property type="protein sequence ID" value="GFR15195.1"/>
    <property type="molecule type" value="Genomic_DNA"/>
</dbReference>
<accession>A0A8X6J0Z8</accession>
<dbReference type="PANTHER" id="PTHR11241">
    <property type="entry name" value="DEOXYURIDINE 5'-TRIPHOSPHATE NUCLEOTIDOHYDROLASE"/>
    <property type="match status" value="1"/>
</dbReference>
<gene>
    <name evidence="8" type="primary">NCL1_62261</name>
    <name evidence="8" type="ORF">TNCT_731971</name>
</gene>
<protein>
    <recommendedName>
        <fullName evidence="5">Deoxyuridine 5'-triphosphate nucleotidohydrolase</fullName>
        <shortName evidence="5">dUTPase</shortName>
        <ecNumber evidence="5">3.6.1.23</ecNumber>
    </recommendedName>
    <alternativeName>
        <fullName evidence="5">dUTP pyrophosphatase</fullName>
    </alternativeName>
</protein>
<evidence type="ECO:0000256" key="3">
    <source>
        <dbReference type="ARBA" id="ARBA00022801"/>
    </source>
</evidence>
<keyword evidence="5" id="KW-0460">Magnesium</keyword>
<proteinExistence type="inferred from homology"/>
<dbReference type="PANTHER" id="PTHR11241:SF0">
    <property type="entry name" value="DEOXYURIDINE 5'-TRIPHOSPHATE NUCLEOTIDOHYDROLASE"/>
    <property type="match status" value="1"/>
</dbReference>
<comment type="similarity">
    <text evidence="2 5">Belongs to the dUTPase family.</text>
</comment>
<evidence type="ECO:0000256" key="5">
    <source>
        <dbReference type="RuleBase" id="RU367024"/>
    </source>
</evidence>
<dbReference type="InterPro" id="IPR033704">
    <property type="entry name" value="dUTPase_trimeric"/>
</dbReference>
<dbReference type="GO" id="GO:0006226">
    <property type="term" value="P:dUMP biosynthetic process"/>
    <property type="evidence" value="ECO:0007669"/>
    <property type="project" value="UniProtKB-UniRule"/>
</dbReference>
<keyword evidence="5" id="KW-0479">Metal-binding</keyword>
<evidence type="ECO:0000256" key="4">
    <source>
        <dbReference type="ARBA" id="ARBA00023080"/>
    </source>
</evidence>
<dbReference type="InterPro" id="IPR029054">
    <property type="entry name" value="dUTPase-like"/>
</dbReference>
<organism evidence="8 9">
    <name type="scientific">Trichonephila clavata</name>
    <name type="common">Joro spider</name>
    <name type="synonym">Nephila clavata</name>
    <dbReference type="NCBI Taxonomy" id="2740835"/>
    <lineage>
        <taxon>Eukaryota</taxon>
        <taxon>Metazoa</taxon>
        <taxon>Ecdysozoa</taxon>
        <taxon>Arthropoda</taxon>
        <taxon>Chelicerata</taxon>
        <taxon>Arachnida</taxon>
        <taxon>Araneae</taxon>
        <taxon>Araneomorphae</taxon>
        <taxon>Entelegynae</taxon>
        <taxon>Araneoidea</taxon>
        <taxon>Nephilidae</taxon>
        <taxon>Trichonephila</taxon>
    </lineage>
</organism>
<evidence type="ECO:0000256" key="1">
    <source>
        <dbReference type="ARBA" id="ARBA00005142"/>
    </source>
</evidence>
<sequence>MADNLVHVAPVHLQSFPIQLELPYEKIRHEALDPFVRNDGSCGVDLCSPKFYAVDPLQQVKIYTGLIFESKAGWTAFLKDKSSVVTRKHLVVEGGVIDPGYRGEIIVVMRNMSQQTQFIQPGDFVAQMVNVYTGLTPKLMAVSHIENDTRRGTRGFGGDVGHENTMENLSMTIGNSKENKAH</sequence>
<comment type="catalytic activity">
    <reaction evidence="5">
        <text>dUTP + H2O = dUMP + diphosphate + H(+)</text>
        <dbReference type="Rhea" id="RHEA:10248"/>
        <dbReference type="ChEBI" id="CHEBI:15377"/>
        <dbReference type="ChEBI" id="CHEBI:15378"/>
        <dbReference type="ChEBI" id="CHEBI:33019"/>
        <dbReference type="ChEBI" id="CHEBI:61555"/>
        <dbReference type="ChEBI" id="CHEBI:246422"/>
        <dbReference type="EC" id="3.6.1.23"/>
    </reaction>
</comment>
<dbReference type="OrthoDB" id="419889at2759"/>
<keyword evidence="9" id="KW-1185">Reference proteome</keyword>
<evidence type="ECO:0000256" key="2">
    <source>
        <dbReference type="ARBA" id="ARBA00006581"/>
    </source>
</evidence>
<evidence type="ECO:0000256" key="6">
    <source>
        <dbReference type="SAM" id="MobiDB-lite"/>
    </source>
</evidence>
<comment type="caution">
    <text evidence="8">The sequence shown here is derived from an EMBL/GenBank/DDBJ whole genome shotgun (WGS) entry which is preliminary data.</text>
</comment>